<feature type="domain" description="Abortive phage infection protein C-terminal" evidence="1">
    <location>
        <begin position="54"/>
        <end position="214"/>
    </location>
</feature>
<organism evidence="2 3">
    <name type="scientific">Yeosuana aromativorans</name>
    <dbReference type="NCBI Taxonomy" id="288019"/>
    <lineage>
        <taxon>Bacteria</taxon>
        <taxon>Pseudomonadati</taxon>
        <taxon>Bacteroidota</taxon>
        <taxon>Flavobacteriia</taxon>
        <taxon>Flavobacteriales</taxon>
        <taxon>Flavobacteriaceae</taxon>
        <taxon>Yeosuana</taxon>
    </lineage>
</organism>
<dbReference type="EMBL" id="BMNR01000008">
    <property type="protein sequence ID" value="GGK33331.1"/>
    <property type="molecule type" value="Genomic_DNA"/>
</dbReference>
<evidence type="ECO:0000313" key="2">
    <source>
        <dbReference type="EMBL" id="GGK33331.1"/>
    </source>
</evidence>
<reference evidence="2" key="2">
    <citation type="submission" date="2020-09" db="EMBL/GenBank/DDBJ databases">
        <authorList>
            <person name="Sun Q."/>
            <person name="Ohkuma M."/>
        </authorList>
    </citation>
    <scope>NUCLEOTIDE SEQUENCE</scope>
    <source>
        <strain evidence="2">JCM 12862</strain>
    </source>
</reference>
<dbReference type="Pfam" id="PF10592">
    <property type="entry name" value="AIPR"/>
    <property type="match status" value="1"/>
</dbReference>
<keyword evidence="3" id="KW-1185">Reference proteome</keyword>
<proteinExistence type="predicted"/>
<comment type="caution">
    <text evidence="2">The sequence shown here is derived from an EMBL/GenBank/DDBJ whole genome shotgun (WGS) entry which is preliminary data.</text>
</comment>
<accession>A0A8J3BMZ6</accession>
<sequence>MKNLILKLDHSNSIQTSNEEVKIQKFVSSISPSNFIKLLKFADNKVNPRIATVNKITKSIHETLETSPELFWFKSKGILIATENCEVLERNRLRISLDNLDYEGIMDGGHNTFAIAIYIIEKLFDVRLKKWDECKQFWEENYDEIEKRFNENVEDFKFSIPVEIITPTAEEGALLEFYDFISEICSARNNNVQLKETAKGNQVGYYDYLKEILDEEFDIIWKTGGSGQIKSEDVISLASLSFIFLKEKGLLPDDIKSLNKISVYSQKSKCVDFFNEVMSHSEISEEVKGKYILKNEAVKSALNLTKGILHFFDRMYLEFPTLYHKAAPGKFGRISAVDNKKKSKVPYYTTNELSDYKYSYGFFYPLISGVTSLMEYDERNNEVYWKVNPKNLDLGTLDLTQYVELIRMVNFDPQKIGKGAAFYNESESIFDKVNN</sequence>
<evidence type="ECO:0000313" key="3">
    <source>
        <dbReference type="Proteomes" id="UP000612329"/>
    </source>
</evidence>
<gene>
    <name evidence="2" type="ORF">GCM10007962_29620</name>
</gene>
<dbReference type="InterPro" id="IPR018891">
    <property type="entry name" value="AIPR_C"/>
</dbReference>
<dbReference type="RefSeq" id="WP_188654581.1">
    <property type="nucleotide sequence ID" value="NZ_BMNR01000008.1"/>
</dbReference>
<reference evidence="2" key="1">
    <citation type="journal article" date="2014" name="Int. J. Syst. Evol. Microbiol.">
        <title>Complete genome sequence of Corynebacterium casei LMG S-19264T (=DSM 44701T), isolated from a smear-ripened cheese.</title>
        <authorList>
            <consortium name="US DOE Joint Genome Institute (JGI-PGF)"/>
            <person name="Walter F."/>
            <person name="Albersmeier A."/>
            <person name="Kalinowski J."/>
            <person name="Ruckert C."/>
        </authorList>
    </citation>
    <scope>NUCLEOTIDE SEQUENCE</scope>
    <source>
        <strain evidence="2">JCM 12862</strain>
    </source>
</reference>
<evidence type="ECO:0000259" key="1">
    <source>
        <dbReference type="Pfam" id="PF10592"/>
    </source>
</evidence>
<name>A0A8J3BMZ6_9FLAO</name>
<dbReference type="Proteomes" id="UP000612329">
    <property type="component" value="Unassembled WGS sequence"/>
</dbReference>
<dbReference type="AlphaFoldDB" id="A0A8J3BMZ6"/>
<protein>
    <recommendedName>
        <fullName evidence="1">Abortive phage infection protein C-terminal domain-containing protein</fullName>
    </recommendedName>
</protein>